<dbReference type="SUPFAM" id="SSF51735">
    <property type="entry name" value="NAD(P)-binding Rossmann-fold domains"/>
    <property type="match status" value="1"/>
</dbReference>
<organism evidence="4 5">
    <name type="scientific">Catenulispora pinistramenti</name>
    <dbReference type="NCBI Taxonomy" id="2705254"/>
    <lineage>
        <taxon>Bacteria</taxon>
        <taxon>Bacillati</taxon>
        <taxon>Actinomycetota</taxon>
        <taxon>Actinomycetes</taxon>
        <taxon>Catenulisporales</taxon>
        <taxon>Catenulisporaceae</taxon>
        <taxon>Catenulispora</taxon>
    </lineage>
</organism>
<dbReference type="PANTHER" id="PTHR43818">
    <property type="entry name" value="BCDNA.GH03377"/>
    <property type="match status" value="1"/>
</dbReference>
<dbReference type="InterPro" id="IPR050463">
    <property type="entry name" value="Gfo/Idh/MocA_oxidrdct_glycsds"/>
</dbReference>
<sequence>MRQPPTVALVGVHGHGRWHLSRVAELERAGRLRLVAVADPRPPEPGALPSGVARHDTLDALLAAPGGPPDITLIATPTPTHFALAEAALRAGSDVLLEKPPVTGLAQLEELRKTAARTGRLVQVGFQSLGSAALPLLRTLVAAGAIGEVTGVGAAGAWCRPESYWQRAPWAGKRWLSDGVPALDGALTNPFAHAIVTALAVLGEDAMARIPAKTELELFHANPVEADDTSAVRIELPDAPPILVAVSVCAPQPTQIDPWVRVQGTEGEAVFHYTTGHLSVTGSGSGSGVGSGVEELDQTFPEADLLANLLDHRERPDEVPLMVPLEDTTGFTAVLEAVRDAPEPRAIGEQYVSKEDFQVGRATTVRGIVDLVQSCARGQKLFSEAGAPWALQEH</sequence>
<dbReference type="Proteomes" id="UP000730482">
    <property type="component" value="Unassembled WGS sequence"/>
</dbReference>
<dbReference type="Gene3D" id="3.40.50.720">
    <property type="entry name" value="NAD(P)-binding Rossmann-like Domain"/>
    <property type="match status" value="1"/>
</dbReference>
<proteinExistence type="predicted"/>
<evidence type="ECO:0000313" key="4">
    <source>
        <dbReference type="EMBL" id="MBS2550933.1"/>
    </source>
</evidence>
<comment type="caution">
    <text evidence="4">The sequence shown here is derived from an EMBL/GenBank/DDBJ whole genome shotgun (WGS) entry which is preliminary data.</text>
</comment>
<evidence type="ECO:0000313" key="5">
    <source>
        <dbReference type="Proteomes" id="UP000730482"/>
    </source>
</evidence>
<dbReference type="SUPFAM" id="SSF55347">
    <property type="entry name" value="Glyceraldehyde-3-phosphate dehydrogenase-like, C-terminal domain"/>
    <property type="match status" value="1"/>
</dbReference>
<dbReference type="Pfam" id="PF22725">
    <property type="entry name" value="GFO_IDH_MocA_C3"/>
    <property type="match status" value="1"/>
</dbReference>
<dbReference type="RefSeq" id="WP_212014700.1">
    <property type="nucleotide sequence ID" value="NZ_JAAFYZ010000120.1"/>
</dbReference>
<dbReference type="InterPro" id="IPR055170">
    <property type="entry name" value="GFO_IDH_MocA-like_dom"/>
</dbReference>
<gene>
    <name evidence="4" type="ORF">KGQ19_29075</name>
</gene>
<dbReference type="PANTHER" id="PTHR43818:SF11">
    <property type="entry name" value="BCDNA.GH03377"/>
    <property type="match status" value="1"/>
</dbReference>
<dbReference type="InterPro" id="IPR036291">
    <property type="entry name" value="NAD(P)-bd_dom_sf"/>
</dbReference>
<dbReference type="EMBL" id="JAAFYZ010000120">
    <property type="protein sequence ID" value="MBS2550933.1"/>
    <property type="molecule type" value="Genomic_DNA"/>
</dbReference>
<evidence type="ECO:0000256" key="1">
    <source>
        <dbReference type="ARBA" id="ARBA00023002"/>
    </source>
</evidence>
<dbReference type="Gene3D" id="3.30.360.10">
    <property type="entry name" value="Dihydrodipicolinate Reductase, domain 2"/>
    <property type="match status" value="1"/>
</dbReference>
<evidence type="ECO:0000259" key="2">
    <source>
        <dbReference type="Pfam" id="PF01408"/>
    </source>
</evidence>
<dbReference type="Pfam" id="PF01408">
    <property type="entry name" value="GFO_IDH_MocA"/>
    <property type="match status" value="1"/>
</dbReference>
<evidence type="ECO:0000259" key="3">
    <source>
        <dbReference type="Pfam" id="PF22725"/>
    </source>
</evidence>
<reference evidence="4 5" key="1">
    <citation type="submission" date="2020-02" db="EMBL/GenBank/DDBJ databases">
        <title>Acidophilic actinobacteria isolated from forest soil.</title>
        <authorList>
            <person name="Golinska P."/>
        </authorList>
    </citation>
    <scope>NUCLEOTIDE SEQUENCE [LARGE SCALE GENOMIC DNA]</scope>
    <source>
        <strain evidence="4 5">NL8</strain>
    </source>
</reference>
<feature type="domain" description="Gfo/Idh/MocA-like oxidoreductase N-terminal" evidence="2">
    <location>
        <begin position="7"/>
        <end position="126"/>
    </location>
</feature>
<keyword evidence="5" id="KW-1185">Reference proteome</keyword>
<dbReference type="InterPro" id="IPR000683">
    <property type="entry name" value="Gfo/Idh/MocA-like_OxRdtase_N"/>
</dbReference>
<keyword evidence="1" id="KW-0560">Oxidoreductase</keyword>
<protein>
    <submittedName>
        <fullName evidence="4">Gfo/Idh/MocA family oxidoreductase</fullName>
    </submittedName>
</protein>
<feature type="domain" description="GFO/IDH/MocA-like oxidoreductase" evidence="3">
    <location>
        <begin position="137"/>
        <end position="269"/>
    </location>
</feature>
<accession>A0ABS5KXZ8</accession>
<name>A0ABS5KXZ8_9ACTN</name>